<organism evidence="2 3">
    <name type="scientific">Listeria floridensis FSL S10-1187</name>
    <dbReference type="NCBI Taxonomy" id="1265817"/>
    <lineage>
        <taxon>Bacteria</taxon>
        <taxon>Bacillati</taxon>
        <taxon>Bacillota</taxon>
        <taxon>Bacilli</taxon>
        <taxon>Bacillales</taxon>
        <taxon>Listeriaceae</taxon>
        <taxon>Listeria</taxon>
    </lineage>
</organism>
<dbReference type="InterPro" id="IPR036554">
    <property type="entry name" value="GHMP_kinase_C_sf"/>
</dbReference>
<dbReference type="Gene3D" id="3.30.70.890">
    <property type="entry name" value="GHMP kinase, C-terminal domain"/>
    <property type="match status" value="1"/>
</dbReference>
<name>A0ABN0REE9_9LIST</name>
<feature type="domain" description="Mvd1 C-terminal" evidence="1">
    <location>
        <begin position="1"/>
        <end position="114"/>
    </location>
</feature>
<evidence type="ECO:0000259" key="1">
    <source>
        <dbReference type="Pfam" id="PF18376"/>
    </source>
</evidence>
<protein>
    <submittedName>
        <fullName evidence="2">Mevalonate diphosphate decarboxylase</fullName>
    </submittedName>
</protein>
<comment type="caution">
    <text evidence="2">The sequence shown here is derived from an EMBL/GenBank/DDBJ whole genome shotgun (WGS) entry which is preliminary data.</text>
</comment>
<dbReference type="PANTHER" id="PTHR10977:SF3">
    <property type="entry name" value="DIPHOSPHOMEVALONATE DECARBOXYLASE"/>
    <property type="match status" value="1"/>
</dbReference>
<accession>A0ABN0REE9</accession>
<gene>
    <name evidence="2" type="ORF">MFLO_10007</name>
</gene>
<proteinExistence type="predicted"/>
<reference evidence="2 3" key="1">
    <citation type="journal article" date="2014" name="Int. J. Syst. Evol. Microbiol.">
        <title>Listeria floridensis sp. nov., Listeria aquatica sp. nov., Listeria cornellensis sp. nov., Listeria riparia sp. nov. and Listeria grandensis sp. nov., from agricultural and natural environments.</title>
        <authorList>
            <person name="den Bakker H.C."/>
            <person name="Warchocki S."/>
            <person name="Wright E.M."/>
            <person name="Allred A.F."/>
            <person name="Ahlstrom C."/>
            <person name="Manuel C.S."/>
            <person name="Stasiewicz M.J."/>
            <person name="Burrell A."/>
            <person name="Roof S."/>
            <person name="Strawn L."/>
            <person name="Fortes E.D."/>
            <person name="Nightingale K.K."/>
            <person name="Kephart D."/>
            <person name="Wiedmann M."/>
        </authorList>
    </citation>
    <scope>NUCLEOTIDE SEQUENCE [LARGE SCALE GENOMIC DNA]</scope>
    <source>
        <strain evidence="2 3">FSL S10-1187</strain>
    </source>
</reference>
<dbReference type="EMBL" id="AODF01000020">
    <property type="protein sequence ID" value="EUJ31019.1"/>
    <property type="molecule type" value="Genomic_DNA"/>
</dbReference>
<evidence type="ECO:0000313" key="2">
    <source>
        <dbReference type="EMBL" id="EUJ31019.1"/>
    </source>
</evidence>
<dbReference type="PANTHER" id="PTHR10977">
    <property type="entry name" value="DIPHOSPHOMEVALONATE DECARBOXYLASE"/>
    <property type="match status" value="1"/>
</dbReference>
<dbReference type="Pfam" id="PF18376">
    <property type="entry name" value="MDD_C"/>
    <property type="match status" value="1"/>
</dbReference>
<keyword evidence="3" id="KW-1185">Reference proteome</keyword>
<evidence type="ECO:0000313" key="3">
    <source>
        <dbReference type="Proteomes" id="UP000019249"/>
    </source>
</evidence>
<sequence>MRQTVLTSPFFKEWTIAAAADLISIKRAFLAEDFTKVGEILEHNAMTMHATTLSAKPPFTYFDQDSLAVMDAVRELREAGVEAYFTMDAGPNVKVVCLRRDETKVAEKLKAIVESVFICHAGEGAKVIER</sequence>
<dbReference type="SUPFAM" id="SSF55060">
    <property type="entry name" value="GHMP Kinase, C-terminal domain"/>
    <property type="match status" value="1"/>
</dbReference>
<dbReference type="Proteomes" id="UP000019249">
    <property type="component" value="Unassembled WGS sequence"/>
</dbReference>
<dbReference type="InterPro" id="IPR041431">
    <property type="entry name" value="Mvd1_C"/>
</dbReference>